<protein>
    <submittedName>
        <fullName evidence="1">Uncharacterized protein</fullName>
    </submittedName>
</protein>
<dbReference type="EMBL" id="HBGB01005656">
    <property type="protein sequence ID" value="CAD9048171.1"/>
    <property type="molecule type" value="Transcribed_RNA"/>
</dbReference>
<name>A0A7S1NZN2_9ALVE</name>
<sequence>MGNVDSIVPISREELERARRVYQKLEAVPPTTLSKVERAAYGLLLRDHPHHNKALDRLSGIEFFDYLTRRVLRRHVQCPAMADRHVHDIGCCSG</sequence>
<organism evidence="1">
    <name type="scientific">Vitrella brassicaformis</name>
    <dbReference type="NCBI Taxonomy" id="1169539"/>
    <lineage>
        <taxon>Eukaryota</taxon>
        <taxon>Sar</taxon>
        <taxon>Alveolata</taxon>
        <taxon>Colpodellida</taxon>
        <taxon>Vitrellaceae</taxon>
        <taxon>Vitrella</taxon>
    </lineage>
</organism>
<dbReference type="AlphaFoldDB" id="A0A7S1NZN2"/>
<gene>
    <name evidence="1" type="ORF">VBRA1451_LOCUS3229</name>
</gene>
<reference evidence="1" key="1">
    <citation type="submission" date="2021-01" db="EMBL/GenBank/DDBJ databases">
        <authorList>
            <person name="Corre E."/>
            <person name="Pelletier E."/>
            <person name="Niang G."/>
            <person name="Scheremetjew M."/>
            <person name="Finn R."/>
            <person name="Kale V."/>
            <person name="Holt S."/>
            <person name="Cochrane G."/>
            <person name="Meng A."/>
            <person name="Brown T."/>
            <person name="Cohen L."/>
        </authorList>
    </citation>
    <scope>NUCLEOTIDE SEQUENCE</scope>
    <source>
        <strain evidence="1">CCMP3346</strain>
    </source>
</reference>
<proteinExistence type="predicted"/>
<evidence type="ECO:0000313" key="1">
    <source>
        <dbReference type="EMBL" id="CAD9048171.1"/>
    </source>
</evidence>
<accession>A0A7S1NZN2</accession>